<dbReference type="Pfam" id="PF21010">
    <property type="entry name" value="HA2_C"/>
    <property type="match status" value="1"/>
</dbReference>
<dbReference type="SMART" id="SM00487">
    <property type="entry name" value="DEXDc"/>
    <property type="match status" value="1"/>
</dbReference>
<feature type="domain" description="Helicase C-terminal" evidence="10">
    <location>
        <begin position="527"/>
        <end position="768"/>
    </location>
</feature>
<dbReference type="GO" id="GO:0003723">
    <property type="term" value="F:RNA binding"/>
    <property type="evidence" value="ECO:0007669"/>
    <property type="project" value="TreeGrafter"/>
</dbReference>
<dbReference type="EC" id="3.6.4.13" evidence="2"/>
<dbReference type="InterPro" id="IPR014001">
    <property type="entry name" value="Helicase_ATP-bd"/>
</dbReference>
<dbReference type="PANTHER" id="PTHR18934:SF99">
    <property type="entry name" value="ATP-DEPENDENT RNA HELICASE DHX37-RELATED"/>
    <property type="match status" value="1"/>
</dbReference>
<keyword evidence="3" id="KW-0547">Nucleotide-binding</keyword>
<accession>A0A166B889</accession>
<evidence type="ECO:0000256" key="4">
    <source>
        <dbReference type="ARBA" id="ARBA00022801"/>
    </source>
</evidence>
<evidence type="ECO:0000313" key="11">
    <source>
        <dbReference type="EMBL" id="KZV98839.1"/>
    </source>
</evidence>
<dbReference type="PROSITE" id="PS51194">
    <property type="entry name" value="HELICASE_CTER"/>
    <property type="match status" value="1"/>
</dbReference>
<dbReference type="GO" id="GO:0000462">
    <property type="term" value="P:maturation of SSU-rRNA from tricistronic rRNA transcript (SSU-rRNA, 5.8S rRNA, LSU-rRNA)"/>
    <property type="evidence" value="ECO:0007669"/>
    <property type="project" value="TreeGrafter"/>
</dbReference>
<name>A0A166B889_EXIGL</name>
<dbReference type="GO" id="GO:1990904">
    <property type="term" value="C:ribonucleoprotein complex"/>
    <property type="evidence" value="ECO:0007669"/>
    <property type="project" value="UniProtKB-ARBA"/>
</dbReference>
<evidence type="ECO:0000259" key="9">
    <source>
        <dbReference type="PROSITE" id="PS51192"/>
    </source>
</evidence>
<comment type="catalytic activity">
    <reaction evidence="7">
        <text>ATP + H2O = ADP + phosphate + H(+)</text>
        <dbReference type="Rhea" id="RHEA:13065"/>
        <dbReference type="ChEBI" id="CHEBI:15377"/>
        <dbReference type="ChEBI" id="CHEBI:15378"/>
        <dbReference type="ChEBI" id="CHEBI:30616"/>
        <dbReference type="ChEBI" id="CHEBI:43474"/>
        <dbReference type="ChEBI" id="CHEBI:456216"/>
        <dbReference type="EC" id="3.6.4.13"/>
    </reaction>
</comment>
<dbReference type="InterPro" id="IPR048333">
    <property type="entry name" value="HA2_WH"/>
</dbReference>
<evidence type="ECO:0000256" key="3">
    <source>
        <dbReference type="ARBA" id="ARBA00022741"/>
    </source>
</evidence>
<protein>
    <recommendedName>
        <fullName evidence="2">RNA helicase</fullName>
        <ecNumber evidence="2">3.6.4.13</ecNumber>
    </recommendedName>
</protein>
<dbReference type="SUPFAM" id="SSF52540">
    <property type="entry name" value="P-loop containing nucleoside triphosphate hydrolases"/>
    <property type="match status" value="1"/>
</dbReference>
<keyword evidence="6" id="KW-0067">ATP-binding</keyword>
<dbReference type="Proteomes" id="UP000077266">
    <property type="component" value="Unassembled WGS sequence"/>
</dbReference>
<dbReference type="OrthoDB" id="10253254at2759"/>
<dbReference type="CDD" id="cd18791">
    <property type="entry name" value="SF2_C_RHA"/>
    <property type="match status" value="1"/>
</dbReference>
<evidence type="ECO:0000256" key="6">
    <source>
        <dbReference type="ARBA" id="ARBA00022840"/>
    </source>
</evidence>
<feature type="region of interest" description="Disordered" evidence="8">
    <location>
        <begin position="1"/>
        <end position="54"/>
    </location>
</feature>
<dbReference type="InterPro" id="IPR011709">
    <property type="entry name" value="DEAD-box_helicase_OB_fold"/>
</dbReference>
<organism evidence="11 12">
    <name type="scientific">Exidia glandulosa HHB12029</name>
    <dbReference type="NCBI Taxonomy" id="1314781"/>
    <lineage>
        <taxon>Eukaryota</taxon>
        <taxon>Fungi</taxon>
        <taxon>Dikarya</taxon>
        <taxon>Basidiomycota</taxon>
        <taxon>Agaricomycotina</taxon>
        <taxon>Agaricomycetes</taxon>
        <taxon>Auriculariales</taxon>
        <taxon>Exidiaceae</taxon>
        <taxon>Exidia</taxon>
    </lineage>
</organism>
<feature type="compositionally biased region" description="Acidic residues" evidence="8">
    <location>
        <begin position="188"/>
        <end position="217"/>
    </location>
</feature>
<feature type="region of interest" description="Disordered" evidence="8">
    <location>
        <begin position="151"/>
        <end position="289"/>
    </location>
</feature>
<feature type="compositionally biased region" description="Polar residues" evidence="8">
    <location>
        <begin position="108"/>
        <end position="123"/>
    </location>
</feature>
<evidence type="ECO:0000256" key="8">
    <source>
        <dbReference type="SAM" id="MobiDB-lite"/>
    </source>
</evidence>
<gene>
    <name evidence="11" type="ORF">EXIGLDRAFT_763075</name>
</gene>
<dbReference type="GO" id="GO:0016787">
    <property type="term" value="F:hydrolase activity"/>
    <property type="evidence" value="ECO:0007669"/>
    <property type="project" value="UniProtKB-KW"/>
</dbReference>
<dbReference type="Gene3D" id="3.40.50.300">
    <property type="entry name" value="P-loop containing nucleotide triphosphate hydrolases"/>
    <property type="match status" value="2"/>
</dbReference>
<evidence type="ECO:0000256" key="2">
    <source>
        <dbReference type="ARBA" id="ARBA00012552"/>
    </source>
</evidence>
<dbReference type="Gene3D" id="1.20.120.1080">
    <property type="match status" value="1"/>
</dbReference>
<feature type="compositionally biased region" description="Basic and acidic residues" evidence="8">
    <location>
        <begin position="1"/>
        <end position="10"/>
    </location>
</feature>
<proteinExistence type="inferred from homology"/>
<sequence>MPPHRPERYNAKARASVPGGSGHKKRKRGASVKEPEADPNAEILAAEPASVQDARKAQLRDELLASTESKMSSKKKKRLEGYINKKLKKEERIELFDKLAATQAQIPNTTRLQASASLGTGRTQTHEEDHARQEHKEVKQALAKTKLDIAPATGSALKRNADGSVVQPRILQRKKKKQPNIEVALPESSDESMEDDGDEDDDASDNASEQEDDDDGDANSGSDSGSESPSDSDASSESLPEPKKKSLGFKDWALKQLDVSRGGASLPTTPAEPNAETDDIPQPPPKRRKVEHVPGDVVGPMGEKLQLPKTAFAELQTKGTTRHVEVTRDPVIQAARLELPVVAEEQPIMETILLNPVTVLCGETDNPGMIGITQPRRVAAMSMAARVANELSLPTNKVSYQIRYDATVSPSTVIKFMTDGVLLREMNADFLLNKYSVIVVDEAHERSINTDILIGALSRVVRLREDMWKAGKGGTKPLRLVIMSATLRVTDFTDNRVLFPAPPPVINIEARQYPVTVHFSRRTTPDYVTEAISKTCKIHTRLPPGGVLVFLTGQNEITAVCRKLEAKFGRRAVDAQAAAATTKRLSAMQGDVEAEEIELDISPEDLEDDDGDIDAESDDELDMQGFDEPIAPGDAITAMHVVPLYSLLPAEKQMQVFSEPPAGTRLVVVATNVAETSITIPGIRYVVDCGRAKQRHYDTTTGIQSFRVSWVSKASASQRAGRAGRTGPGHCYRLYSSALFENQLDDFAQPEILRMPIEGVVLQMKSMHIDAVVNFPFPTPPDRPALKRAESLLQHLGALEPPSAMLSVRGTSPAITDLGKAMAMFPISPRLAKMLVTGRQHGCLPYVIALVAALSVGDPFLRDEVQNDKVDAADVDSDDAAPELATMTSEEQRQKELRKARRRAFFKAQEMHSKLGRGQSDMFRLLSVVGAYEFSGGGQKFCSENFVRLKTMEEIHKLRAQLTSMVQANFSDTAAAFAPQLQPPNANQLKVLRQLITAGFINQVAVRKDVIQVATGNKFATAINVPYRAFDKDEDVFVHPSSVLASQPPPDFVVFQDIVRSSKPFMKNLTVVNPAWLPSLGPSLCTFSKALQGPTSFKDVAADEEIVIPRFGIWQLPAIKRKKP</sequence>
<reference evidence="11 12" key="1">
    <citation type="journal article" date="2016" name="Mol. Biol. Evol.">
        <title>Comparative Genomics of Early-Diverging Mushroom-Forming Fungi Provides Insights into the Origins of Lignocellulose Decay Capabilities.</title>
        <authorList>
            <person name="Nagy L.G."/>
            <person name="Riley R."/>
            <person name="Tritt A."/>
            <person name="Adam C."/>
            <person name="Daum C."/>
            <person name="Floudas D."/>
            <person name="Sun H."/>
            <person name="Yadav J.S."/>
            <person name="Pangilinan J."/>
            <person name="Larsson K.H."/>
            <person name="Matsuura K."/>
            <person name="Barry K."/>
            <person name="Labutti K."/>
            <person name="Kuo R."/>
            <person name="Ohm R.A."/>
            <person name="Bhattacharya S.S."/>
            <person name="Shirouzu T."/>
            <person name="Yoshinaga Y."/>
            <person name="Martin F.M."/>
            <person name="Grigoriev I.V."/>
            <person name="Hibbett D.S."/>
        </authorList>
    </citation>
    <scope>NUCLEOTIDE SEQUENCE [LARGE SCALE GENOMIC DNA]</scope>
    <source>
        <strain evidence="11 12">HHB12029</strain>
    </source>
</reference>
<dbReference type="InterPro" id="IPR027417">
    <property type="entry name" value="P-loop_NTPase"/>
</dbReference>
<dbReference type="FunCoup" id="A0A166B889">
    <property type="interactions" value="906"/>
</dbReference>
<evidence type="ECO:0000256" key="5">
    <source>
        <dbReference type="ARBA" id="ARBA00022806"/>
    </source>
</evidence>
<dbReference type="STRING" id="1314781.A0A166B889"/>
<dbReference type="InterPro" id="IPR002464">
    <property type="entry name" value="DNA/RNA_helicase_DEAH_CS"/>
</dbReference>
<keyword evidence="4 11" id="KW-0378">Hydrolase</keyword>
<dbReference type="GO" id="GO:0005524">
    <property type="term" value="F:ATP binding"/>
    <property type="evidence" value="ECO:0007669"/>
    <property type="project" value="UniProtKB-KW"/>
</dbReference>
<evidence type="ECO:0000313" key="12">
    <source>
        <dbReference type="Proteomes" id="UP000077266"/>
    </source>
</evidence>
<dbReference type="Pfam" id="PF00271">
    <property type="entry name" value="Helicase_C"/>
    <property type="match status" value="1"/>
</dbReference>
<feature type="compositionally biased region" description="Low complexity" evidence="8">
    <location>
        <begin position="218"/>
        <end position="239"/>
    </location>
</feature>
<keyword evidence="12" id="KW-1185">Reference proteome</keyword>
<evidence type="ECO:0000256" key="7">
    <source>
        <dbReference type="ARBA" id="ARBA00047984"/>
    </source>
</evidence>
<dbReference type="GO" id="GO:0003724">
    <property type="term" value="F:RNA helicase activity"/>
    <property type="evidence" value="ECO:0007669"/>
    <property type="project" value="UniProtKB-EC"/>
</dbReference>
<dbReference type="PROSITE" id="PS00690">
    <property type="entry name" value="DEAH_ATP_HELICASE"/>
    <property type="match status" value="1"/>
</dbReference>
<dbReference type="InterPro" id="IPR007502">
    <property type="entry name" value="Helicase-assoc_dom"/>
</dbReference>
<dbReference type="SMART" id="SM00847">
    <property type="entry name" value="HA2"/>
    <property type="match status" value="1"/>
</dbReference>
<dbReference type="InterPro" id="IPR001650">
    <property type="entry name" value="Helicase_C-like"/>
</dbReference>
<evidence type="ECO:0000259" key="10">
    <source>
        <dbReference type="PROSITE" id="PS51194"/>
    </source>
</evidence>
<comment type="similarity">
    <text evidence="1">Belongs to the DEAD box helicase family. DEAH subfamily.</text>
</comment>
<dbReference type="SMART" id="SM00490">
    <property type="entry name" value="HELICc"/>
    <property type="match status" value="1"/>
</dbReference>
<dbReference type="FunFam" id="3.40.50.300:FF:000637">
    <property type="entry name" value="ATP-dependent RNA helicase DHX37/DHR1"/>
    <property type="match status" value="1"/>
</dbReference>
<keyword evidence="5" id="KW-0347">Helicase</keyword>
<dbReference type="AlphaFoldDB" id="A0A166B889"/>
<dbReference type="PROSITE" id="PS51192">
    <property type="entry name" value="HELICASE_ATP_BIND_1"/>
    <property type="match status" value="1"/>
</dbReference>
<feature type="region of interest" description="Disordered" evidence="8">
    <location>
        <begin position="108"/>
        <end position="139"/>
    </location>
</feature>
<dbReference type="GO" id="GO:0005730">
    <property type="term" value="C:nucleolus"/>
    <property type="evidence" value="ECO:0007669"/>
    <property type="project" value="TreeGrafter"/>
</dbReference>
<feature type="domain" description="Helicase ATP-binding" evidence="9">
    <location>
        <begin position="321"/>
        <end position="505"/>
    </location>
</feature>
<dbReference type="Pfam" id="PF07717">
    <property type="entry name" value="OB_NTP_bind"/>
    <property type="match status" value="1"/>
</dbReference>
<feature type="compositionally biased region" description="Basic and acidic residues" evidence="8">
    <location>
        <begin position="124"/>
        <end position="139"/>
    </location>
</feature>
<evidence type="ECO:0000256" key="1">
    <source>
        <dbReference type="ARBA" id="ARBA00008792"/>
    </source>
</evidence>
<dbReference type="EMBL" id="KV425914">
    <property type="protein sequence ID" value="KZV98839.1"/>
    <property type="molecule type" value="Genomic_DNA"/>
</dbReference>
<dbReference type="Pfam" id="PF04408">
    <property type="entry name" value="WHD_HA2"/>
    <property type="match status" value="1"/>
</dbReference>
<dbReference type="InParanoid" id="A0A166B889"/>
<dbReference type="PANTHER" id="PTHR18934">
    <property type="entry name" value="ATP-DEPENDENT RNA HELICASE"/>
    <property type="match status" value="1"/>
</dbReference>